<dbReference type="Gene3D" id="1.10.10.60">
    <property type="entry name" value="Homeodomain-like"/>
    <property type="match status" value="1"/>
</dbReference>
<evidence type="ECO:0000259" key="4">
    <source>
        <dbReference type="PROSITE" id="PS01124"/>
    </source>
</evidence>
<proteinExistence type="predicted"/>
<evidence type="ECO:0000256" key="2">
    <source>
        <dbReference type="ARBA" id="ARBA00023125"/>
    </source>
</evidence>
<dbReference type="GO" id="GO:0003700">
    <property type="term" value="F:DNA-binding transcription factor activity"/>
    <property type="evidence" value="ECO:0007669"/>
    <property type="project" value="InterPro"/>
</dbReference>
<dbReference type="InterPro" id="IPR020449">
    <property type="entry name" value="Tscrpt_reg_AraC-type_HTH"/>
</dbReference>
<dbReference type="SMART" id="SM00342">
    <property type="entry name" value="HTH_ARAC"/>
    <property type="match status" value="1"/>
</dbReference>
<feature type="domain" description="HTH araC/xylS-type" evidence="4">
    <location>
        <begin position="224"/>
        <end position="322"/>
    </location>
</feature>
<organism evidence="5 6">
    <name type="scientific">Pontibacter ummariensis</name>
    <dbReference type="NCBI Taxonomy" id="1610492"/>
    <lineage>
        <taxon>Bacteria</taxon>
        <taxon>Pseudomonadati</taxon>
        <taxon>Bacteroidota</taxon>
        <taxon>Cytophagia</taxon>
        <taxon>Cytophagales</taxon>
        <taxon>Hymenobacteraceae</taxon>
        <taxon>Pontibacter</taxon>
    </lineage>
</organism>
<evidence type="ECO:0000256" key="1">
    <source>
        <dbReference type="ARBA" id="ARBA00023015"/>
    </source>
</evidence>
<dbReference type="GO" id="GO:0000976">
    <property type="term" value="F:transcription cis-regulatory region binding"/>
    <property type="evidence" value="ECO:0007669"/>
    <property type="project" value="TreeGrafter"/>
</dbReference>
<dbReference type="InterPro" id="IPR018060">
    <property type="entry name" value="HTH_AraC"/>
</dbReference>
<dbReference type="Pfam" id="PF12833">
    <property type="entry name" value="HTH_18"/>
    <property type="match status" value="1"/>
</dbReference>
<keyword evidence="1" id="KW-0805">Transcription regulation</keyword>
<dbReference type="SUPFAM" id="SSF46689">
    <property type="entry name" value="Homeodomain-like"/>
    <property type="match status" value="1"/>
</dbReference>
<dbReference type="InterPro" id="IPR032687">
    <property type="entry name" value="AraC-type_N"/>
</dbReference>
<dbReference type="PROSITE" id="PS01124">
    <property type="entry name" value="HTH_ARAC_FAMILY_2"/>
    <property type="match status" value="1"/>
</dbReference>
<dbReference type="OrthoDB" id="5582699at2"/>
<dbReference type="RefSeq" id="WP_089318640.1">
    <property type="nucleotide sequence ID" value="NZ_FZOQ01000005.1"/>
</dbReference>
<sequence>MLLHVLRQQGQDVVAICQQVGLDQRLVQDVNARVSVETVQDLWNASIAATQDPDLALHVAETINPTSMGTIAYVMMNAANLQESLQKLCKYQDIVCGAIQTSLEVQREEAFVKLQVVSPVLQNPRNALDSELVIYKNAFAALVGQPVLFKQVLFTYPKPESIQEHARLFAGAELVFGAEHSGLIFDSNYLKLPVVTANPELNQLFEKYAAEYLQRLHQPKTVRERVQREIAQQLKGEEPSIHAVARNLAMSVRSLQARLQEEGATYQSLLDEVRKEIAVKHLQDNQQTISDIAYLLGFAEPSVFSRSFKKWTGVPPAVYRQRTVAA</sequence>
<name>A0A239E2X3_9BACT</name>
<dbReference type="Proteomes" id="UP000198432">
    <property type="component" value="Unassembled WGS sequence"/>
</dbReference>
<keyword evidence="2" id="KW-0238">DNA-binding</keyword>
<keyword evidence="6" id="KW-1185">Reference proteome</keyword>
<dbReference type="PANTHER" id="PTHR47894:SF1">
    <property type="entry name" value="HTH-TYPE TRANSCRIPTIONAL REGULATOR VQSM"/>
    <property type="match status" value="1"/>
</dbReference>
<dbReference type="PRINTS" id="PR00032">
    <property type="entry name" value="HTHARAC"/>
</dbReference>
<reference evidence="6" key="1">
    <citation type="submission" date="2017-06" db="EMBL/GenBank/DDBJ databases">
        <authorList>
            <person name="Varghese N."/>
            <person name="Submissions S."/>
        </authorList>
    </citation>
    <scope>NUCLEOTIDE SEQUENCE [LARGE SCALE GENOMIC DNA]</scope>
    <source>
        <strain evidence="6">NKM1</strain>
    </source>
</reference>
<accession>A0A239E2X3</accession>
<evidence type="ECO:0000256" key="3">
    <source>
        <dbReference type="ARBA" id="ARBA00023163"/>
    </source>
</evidence>
<evidence type="ECO:0000313" key="6">
    <source>
        <dbReference type="Proteomes" id="UP000198432"/>
    </source>
</evidence>
<keyword evidence="3" id="KW-0804">Transcription</keyword>
<dbReference type="InterPro" id="IPR009057">
    <property type="entry name" value="Homeodomain-like_sf"/>
</dbReference>
<dbReference type="SUPFAM" id="SSF109998">
    <property type="entry name" value="Triger factor/SurA peptide-binding domain-like"/>
    <property type="match status" value="1"/>
</dbReference>
<dbReference type="EMBL" id="FZOQ01000005">
    <property type="protein sequence ID" value="SNS38214.1"/>
    <property type="molecule type" value="Genomic_DNA"/>
</dbReference>
<dbReference type="InterPro" id="IPR027304">
    <property type="entry name" value="Trigger_fact/SurA_dom_sf"/>
</dbReference>
<gene>
    <name evidence="5" type="ORF">SAMN06296052_105226</name>
</gene>
<dbReference type="GO" id="GO:0005829">
    <property type="term" value="C:cytosol"/>
    <property type="evidence" value="ECO:0007669"/>
    <property type="project" value="TreeGrafter"/>
</dbReference>
<dbReference type="AlphaFoldDB" id="A0A239E2X3"/>
<evidence type="ECO:0000313" key="5">
    <source>
        <dbReference type="EMBL" id="SNS38214.1"/>
    </source>
</evidence>
<dbReference type="Pfam" id="PF12625">
    <property type="entry name" value="Arabinose_bd"/>
    <property type="match status" value="1"/>
</dbReference>
<dbReference type="PANTHER" id="PTHR47894">
    <property type="entry name" value="HTH-TYPE TRANSCRIPTIONAL REGULATOR GADX"/>
    <property type="match status" value="1"/>
</dbReference>
<protein>
    <submittedName>
        <fullName evidence="5">Transcriptional regulator, AraC family</fullName>
    </submittedName>
</protein>